<dbReference type="InterPro" id="IPR012337">
    <property type="entry name" value="RNaseH-like_sf"/>
</dbReference>
<feature type="domain" description="Integrase catalytic" evidence="2">
    <location>
        <begin position="145"/>
        <end position="318"/>
    </location>
</feature>
<sequence>MSMKTPRGMKKGVLTNVWHIPKLSRNLFSVGRFTKDVGPVTFESDGCFADNKGLKWQLGAREGKGLFKLCMTPMMPDEANAAGSKDRQGDTTSYLWHLRLGHIGHGGLDAIVKKSYGVGIDMTSVKQWELCDGCALGKQTRVSYMKSSPNRAKHVLEVVHSDVCGPMQTPTFGGKRYFVTFIDDKSHFCVVYLLRNKSEVAAKFAEFVALAETQTGKRVKTLRSDNGGEYTSGAMAKFCADRGIVQKFTPPYTPQLNGVAERMNRTLVECARCMLEHAGLPKTYWGEAVMTATFLRNRCPTRAISHDKSPHQVWTGKKPLLANLKVFGCHAYVHVPKAKRTKFDARSVRCRFLGYSEHEKAYRFEELESSRVLIEVAFAVSLECGISTGKDMLGMWAVDSGATHHICNDKAKFAHLIERNEGELSVADGNKAAIMGVGTIVERVVLPNGDERDIEIKNALYVPSMSKNLLSVPQINKSGLFQVVFDGTQMRVAHKASKQVVAAANLVDGFYWLQTPQRSANAATSGKTVDLHARMGHAPVDVLRKMVDNDMIKDAKAPSKSSGPSVCRGCQQGKMVQKPFPSNRDKRRYDTFELLHFDICGPMEEESLGGSKYLLLIVDEASGCMKGFCLRAKSESEDCIKTYVTKVQTQFGKKVKFVRHDGAREFATNSLKAFYEVEGIEQQTTVPYAHQTNGTAERAIRTIVTIGRSMLHHAKLDKCFWAEAAMTAIYVKNRLPSPK</sequence>
<keyword evidence="1" id="KW-0378">Hydrolase</keyword>
<dbReference type="InterPro" id="IPR039537">
    <property type="entry name" value="Retrotran_Ty1/copia-like"/>
</dbReference>
<proteinExistence type="predicted"/>
<dbReference type="Pfam" id="PF00665">
    <property type="entry name" value="rve"/>
    <property type="match status" value="1"/>
</dbReference>
<dbReference type="InterPro" id="IPR057670">
    <property type="entry name" value="SH3_retrovirus"/>
</dbReference>
<dbReference type="EnsemblProtists" id="Phyra87511">
    <property type="protein sequence ID" value="Phyra87511"/>
    <property type="gene ID" value="Phyra87511"/>
</dbReference>
<dbReference type="PANTHER" id="PTHR42648">
    <property type="entry name" value="TRANSPOSASE, PUTATIVE-RELATED"/>
    <property type="match status" value="1"/>
</dbReference>
<accession>H3H9I1</accession>
<dbReference type="InterPro" id="IPR036397">
    <property type="entry name" value="RNaseH_sf"/>
</dbReference>
<evidence type="ECO:0000259" key="2">
    <source>
        <dbReference type="PROSITE" id="PS50994"/>
    </source>
</evidence>
<dbReference type="InterPro" id="IPR025724">
    <property type="entry name" value="GAG-pre-integrase_dom"/>
</dbReference>
<dbReference type="GO" id="GO:0003676">
    <property type="term" value="F:nucleic acid binding"/>
    <property type="evidence" value="ECO:0007669"/>
    <property type="project" value="InterPro"/>
</dbReference>
<dbReference type="GO" id="GO:0015074">
    <property type="term" value="P:DNA integration"/>
    <property type="evidence" value="ECO:0007669"/>
    <property type="project" value="InterPro"/>
</dbReference>
<evidence type="ECO:0000313" key="4">
    <source>
        <dbReference type="Proteomes" id="UP000005238"/>
    </source>
</evidence>
<dbReference type="AlphaFoldDB" id="H3H9I1"/>
<protein>
    <recommendedName>
        <fullName evidence="2">Integrase catalytic domain-containing protein</fullName>
    </recommendedName>
</protein>
<reference evidence="4" key="1">
    <citation type="journal article" date="2006" name="Science">
        <title>Phytophthora genome sequences uncover evolutionary origins and mechanisms of pathogenesis.</title>
        <authorList>
            <person name="Tyler B.M."/>
            <person name="Tripathy S."/>
            <person name="Zhang X."/>
            <person name="Dehal P."/>
            <person name="Jiang R.H."/>
            <person name="Aerts A."/>
            <person name="Arredondo F.D."/>
            <person name="Baxter L."/>
            <person name="Bensasson D."/>
            <person name="Beynon J.L."/>
            <person name="Chapman J."/>
            <person name="Damasceno C.M."/>
            <person name="Dorrance A.E."/>
            <person name="Dou D."/>
            <person name="Dickerman A.W."/>
            <person name="Dubchak I.L."/>
            <person name="Garbelotto M."/>
            <person name="Gijzen M."/>
            <person name="Gordon S.G."/>
            <person name="Govers F."/>
            <person name="Grunwald N.J."/>
            <person name="Huang W."/>
            <person name="Ivors K.L."/>
            <person name="Jones R.W."/>
            <person name="Kamoun S."/>
            <person name="Krampis K."/>
            <person name="Lamour K.H."/>
            <person name="Lee M.K."/>
            <person name="McDonald W.H."/>
            <person name="Medina M."/>
            <person name="Meijer H.J."/>
            <person name="Nordberg E.K."/>
            <person name="Maclean D.J."/>
            <person name="Ospina-Giraldo M.D."/>
            <person name="Morris P.F."/>
            <person name="Phuntumart V."/>
            <person name="Putnam N.H."/>
            <person name="Rash S."/>
            <person name="Rose J.K."/>
            <person name="Sakihama Y."/>
            <person name="Salamov A.A."/>
            <person name="Savidor A."/>
            <person name="Scheuring C.F."/>
            <person name="Smith B.M."/>
            <person name="Sobral B.W."/>
            <person name="Terry A."/>
            <person name="Torto-Alalibo T.A."/>
            <person name="Win J."/>
            <person name="Xu Z."/>
            <person name="Zhang H."/>
            <person name="Grigoriev I.V."/>
            <person name="Rokhsar D.S."/>
            <person name="Boore J.L."/>
        </authorList>
    </citation>
    <scope>NUCLEOTIDE SEQUENCE [LARGE SCALE GENOMIC DNA]</scope>
    <source>
        <strain evidence="4">Pr102</strain>
    </source>
</reference>
<dbReference type="Pfam" id="PF25597">
    <property type="entry name" value="SH3_retrovirus"/>
    <property type="match status" value="1"/>
</dbReference>
<dbReference type="SUPFAM" id="SSF53098">
    <property type="entry name" value="Ribonuclease H-like"/>
    <property type="match status" value="2"/>
</dbReference>
<feature type="domain" description="Integrase catalytic" evidence="2">
    <location>
        <begin position="577"/>
        <end position="739"/>
    </location>
</feature>
<evidence type="ECO:0000256" key="1">
    <source>
        <dbReference type="ARBA" id="ARBA00022670"/>
    </source>
</evidence>
<dbReference type="HOGENOM" id="CLU_375824_0_0_1"/>
<dbReference type="InterPro" id="IPR001584">
    <property type="entry name" value="Integrase_cat-core"/>
</dbReference>
<dbReference type="PROSITE" id="PS50994">
    <property type="entry name" value="INTEGRASE"/>
    <property type="match status" value="2"/>
</dbReference>
<keyword evidence="4" id="KW-1185">Reference proteome</keyword>
<dbReference type="Pfam" id="PF13976">
    <property type="entry name" value="gag_pre-integrs"/>
    <property type="match status" value="1"/>
</dbReference>
<organism evidence="3 4">
    <name type="scientific">Phytophthora ramorum</name>
    <name type="common">Sudden oak death agent</name>
    <dbReference type="NCBI Taxonomy" id="164328"/>
    <lineage>
        <taxon>Eukaryota</taxon>
        <taxon>Sar</taxon>
        <taxon>Stramenopiles</taxon>
        <taxon>Oomycota</taxon>
        <taxon>Peronosporomycetes</taxon>
        <taxon>Peronosporales</taxon>
        <taxon>Peronosporaceae</taxon>
        <taxon>Phytophthora</taxon>
    </lineage>
</organism>
<name>H3H9I1_PHYRM</name>
<dbReference type="InterPro" id="IPR054722">
    <property type="entry name" value="PolX-like_BBD"/>
</dbReference>
<dbReference type="EMBL" id="DS567971">
    <property type="status" value="NOT_ANNOTATED_CDS"/>
    <property type="molecule type" value="Genomic_DNA"/>
</dbReference>
<evidence type="ECO:0000313" key="3">
    <source>
        <dbReference type="EnsemblProtists" id="Phyra87511"/>
    </source>
</evidence>
<dbReference type="GO" id="GO:0006508">
    <property type="term" value="P:proteolysis"/>
    <property type="evidence" value="ECO:0007669"/>
    <property type="project" value="UniProtKB-KW"/>
</dbReference>
<keyword evidence="1" id="KW-0645">Protease</keyword>
<dbReference type="eggNOG" id="KOG0017">
    <property type="taxonomic scope" value="Eukaryota"/>
</dbReference>
<dbReference type="VEuPathDB" id="FungiDB:KRP23_14704"/>
<dbReference type="GO" id="GO:0008233">
    <property type="term" value="F:peptidase activity"/>
    <property type="evidence" value="ECO:0007669"/>
    <property type="project" value="UniProtKB-KW"/>
</dbReference>
<dbReference type="Gene3D" id="3.30.420.10">
    <property type="entry name" value="Ribonuclease H-like superfamily/Ribonuclease H"/>
    <property type="match status" value="2"/>
</dbReference>
<reference evidence="3" key="2">
    <citation type="submission" date="2015-06" db="UniProtKB">
        <authorList>
            <consortium name="EnsemblProtists"/>
        </authorList>
    </citation>
    <scope>IDENTIFICATION</scope>
    <source>
        <strain evidence="3">Pr102</strain>
    </source>
</reference>
<dbReference type="Pfam" id="PF22936">
    <property type="entry name" value="Pol_BBD"/>
    <property type="match status" value="1"/>
</dbReference>
<dbReference type="PANTHER" id="PTHR42648:SF28">
    <property type="entry name" value="TRANSPOSON-ENCODED PROTEIN WITH RIBONUCLEASE H-LIKE AND RETROVIRUS ZINC FINGER-LIKE DOMAINS"/>
    <property type="match status" value="1"/>
</dbReference>
<dbReference type="InParanoid" id="H3H9I1"/>
<dbReference type="Proteomes" id="UP000005238">
    <property type="component" value="Unassembled WGS sequence"/>
</dbReference>